<evidence type="ECO:0000313" key="7">
    <source>
        <dbReference type="EMBL" id="RGW31325.1"/>
    </source>
</evidence>
<dbReference type="EMBL" id="QSSV01000002">
    <property type="protein sequence ID" value="RGM15829.1"/>
    <property type="molecule type" value="Genomic_DNA"/>
</dbReference>
<evidence type="ECO:0000313" key="17">
    <source>
        <dbReference type="Proteomes" id="UP000284777"/>
    </source>
</evidence>
<evidence type="ECO:0000313" key="2">
    <source>
        <dbReference type="EMBL" id="KAB5279056.1"/>
    </source>
</evidence>
<dbReference type="Proteomes" id="UP000467334">
    <property type="component" value="Unassembled WGS sequence"/>
</dbReference>
<evidence type="ECO:0000313" key="21">
    <source>
        <dbReference type="Proteomes" id="UP000467334"/>
    </source>
</evidence>
<accession>A0A120A3P6</accession>
<dbReference type="EMBL" id="QRPN01000025">
    <property type="protein sequence ID" value="RHM15765.1"/>
    <property type="molecule type" value="Genomic_DNA"/>
</dbReference>
<evidence type="ECO:0000313" key="18">
    <source>
        <dbReference type="Proteomes" id="UP000285150"/>
    </source>
</evidence>
<dbReference type="AlphaFoldDB" id="A0A120A3P6"/>
<dbReference type="Proteomes" id="UP000285150">
    <property type="component" value="Unassembled WGS sequence"/>
</dbReference>
<keyword evidence="1" id="KW-0472">Membrane</keyword>
<evidence type="ECO:0000313" key="6">
    <source>
        <dbReference type="EMBL" id="RGR17403.1"/>
    </source>
</evidence>
<dbReference type="Proteomes" id="UP000283762">
    <property type="component" value="Unassembled WGS sequence"/>
</dbReference>
<dbReference type="STRING" id="46506.AA415_00605"/>
<dbReference type="EMBL" id="QSBD01000032">
    <property type="protein sequence ID" value="RGW93948.1"/>
    <property type="molecule type" value="Genomic_DNA"/>
</dbReference>
<keyword evidence="12" id="KW-1185">Reference proteome</keyword>
<evidence type="ECO:0000313" key="14">
    <source>
        <dbReference type="Proteomes" id="UP000283310"/>
    </source>
</evidence>
<evidence type="ECO:0000313" key="16">
    <source>
        <dbReference type="Proteomes" id="UP000284604"/>
    </source>
</evidence>
<evidence type="ECO:0000313" key="13">
    <source>
        <dbReference type="Proteomes" id="UP000261223"/>
    </source>
</evidence>
<reference evidence="4" key="2">
    <citation type="submission" date="2016-01" db="EMBL/GenBank/DDBJ databases">
        <authorList>
            <person name="McClelland M."/>
            <person name="Jain A."/>
            <person name="Saraogi P."/>
            <person name="Mendelson R."/>
            <person name="Westerman R."/>
            <person name="SanMiguel P."/>
            <person name="Csonka L."/>
        </authorList>
    </citation>
    <scope>NUCLEOTIDE SEQUENCE</scope>
    <source>
        <strain evidence="4">CL09T03C01</strain>
    </source>
</reference>
<comment type="caution">
    <text evidence="4">The sequence shown here is derived from an EMBL/GenBank/DDBJ whole genome shotgun (WGS) entry which is preliminary data.</text>
</comment>
<dbReference type="Proteomes" id="UP000261223">
    <property type="component" value="Unassembled WGS sequence"/>
</dbReference>
<proteinExistence type="predicted"/>
<evidence type="ECO:0000313" key="9">
    <source>
        <dbReference type="EMBL" id="RHC29743.1"/>
    </source>
</evidence>
<dbReference type="EMBL" id="LRGC01000002">
    <property type="protein sequence ID" value="KWR57149.1"/>
    <property type="molecule type" value="Genomic_DNA"/>
</dbReference>
<gene>
    <name evidence="4" type="ORF">AA415_00605</name>
    <name evidence="10" type="ORF">DW668_10280</name>
    <name evidence="9" type="ORF">DW853_08375</name>
    <name evidence="8" type="ORF">DWV41_15085</name>
    <name evidence="7" type="ORF">DWV77_17215</name>
    <name evidence="6" type="ORF">DWY65_02160</name>
    <name evidence="11" type="ORF">DWZ78_15350</name>
    <name evidence="5" type="ORF">DXC34_01800</name>
    <name evidence="3" type="ORF">F9958_07795</name>
    <name evidence="2" type="ORF">F9962_16975</name>
</gene>
<dbReference type="Proteomes" id="UP000285305">
    <property type="component" value="Unassembled WGS sequence"/>
</dbReference>
<dbReference type="RefSeq" id="WP_005654735.1">
    <property type="nucleotide sequence ID" value="NZ_CABOGI010000007.1"/>
</dbReference>
<evidence type="ECO:0008006" key="22">
    <source>
        <dbReference type="Google" id="ProtNLM"/>
    </source>
</evidence>
<dbReference type="Proteomes" id="UP000440773">
    <property type="component" value="Unassembled WGS sequence"/>
</dbReference>
<evidence type="ECO:0000313" key="19">
    <source>
        <dbReference type="Proteomes" id="UP000285305"/>
    </source>
</evidence>
<evidence type="ECO:0000313" key="15">
    <source>
        <dbReference type="Proteomes" id="UP000283762"/>
    </source>
</evidence>
<evidence type="ECO:0000313" key="10">
    <source>
        <dbReference type="EMBL" id="RHF75354.1"/>
    </source>
</evidence>
<dbReference type="EMBL" id="QRHJ01000026">
    <property type="protein sequence ID" value="RHF75354.1"/>
    <property type="molecule type" value="Genomic_DNA"/>
</dbReference>
<keyword evidence="1" id="KW-0812">Transmembrane</keyword>
<dbReference type="EMBL" id="WCLE01000013">
    <property type="protein sequence ID" value="KAB5314834.1"/>
    <property type="molecule type" value="Genomic_DNA"/>
</dbReference>
<reference evidence="4 12" key="1">
    <citation type="journal article" date="2016" name="BMC Genomics">
        <title>Type VI secretion systems of human gut Bacteroidales segregate into three genetic architectures, two of which are contained on mobile genetic elements.</title>
        <authorList>
            <person name="Coyne M.J."/>
            <person name="Roelofs K.G."/>
            <person name="Comstock L.E."/>
        </authorList>
    </citation>
    <scope>NUCLEOTIDE SEQUENCE [LARGE SCALE GENOMIC DNA]</scope>
    <source>
        <strain evidence="4 12">CL09T03C01</strain>
    </source>
</reference>
<organism evidence="4 12">
    <name type="scientific">Bacteroides stercoris</name>
    <dbReference type="NCBI Taxonomy" id="46506"/>
    <lineage>
        <taxon>Bacteria</taxon>
        <taxon>Pseudomonadati</taxon>
        <taxon>Bacteroidota</taxon>
        <taxon>Bacteroidia</taxon>
        <taxon>Bacteroidales</taxon>
        <taxon>Bacteroidaceae</taxon>
        <taxon>Bacteroides</taxon>
    </lineage>
</organism>
<protein>
    <recommendedName>
        <fullName evidence="22">DUF975 family protein</fullName>
    </recommendedName>
</protein>
<dbReference type="GeneID" id="31797092"/>
<evidence type="ECO:0000313" key="4">
    <source>
        <dbReference type="EMBL" id="KWR57149.1"/>
    </source>
</evidence>
<evidence type="ECO:0000313" key="8">
    <source>
        <dbReference type="EMBL" id="RGW93948.1"/>
    </source>
</evidence>
<dbReference type="Proteomes" id="UP000056419">
    <property type="component" value="Unassembled WGS sequence"/>
</dbReference>
<reference evidence="13 14" key="3">
    <citation type="submission" date="2018-08" db="EMBL/GenBank/DDBJ databases">
        <title>A genome reference for cultivated species of the human gut microbiota.</title>
        <authorList>
            <person name="Zou Y."/>
            <person name="Xue W."/>
            <person name="Luo G."/>
        </authorList>
    </citation>
    <scope>NUCLEOTIDE SEQUENCE [LARGE SCALE GENOMIC DNA]</scope>
    <source>
        <strain evidence="8 17">AF05-4</strain>
        <strain evidence="7 18">AF12-7</strain>
        <strain evidence="6 14">AF26-20BH</strain>
        <strain evidence="11 16">AF35-20</strain>
        <strain evidence="10 15">AM25-16</strain>
        <strain evidence="9 19">AM36-9BH</strain>
        <strain evidence="5 13">TF03-6</strain>
    </source>
</reference>
<evidence type="ECO:0000313" key="5">
    <source>
        <dbReference type="EMBL" id="RGM15829.1"/>
    </source>
</evidence>
<dbReference type="EMBL" id="QSAF01000034">
    <property type="protein sequence ID" value="RGW31325.1"/>
    <property type="molecule type" value="Genomic_DNA"/>
</dbReference>
<dbReference type="EMBL" id="WCLP01000065">
    <property type="protein sequence ID" value="KAB5279056.1"/>
    <property type="molecule type" value="Genomic_DNA"/>
</dbReference>
<dbReference type="Proteomes" id="UP000283310">
    <property type="component" value="Unassembled WGS sequence"/>
</dbReference>
<feature type="transmembrane region" description="Helical" evidence="1">
    <location>
        <begin position="138"/>
        <end position="161"/>
    </location>
</feature>
<feature type="transmembrane region" description="Helical" evidence="1">
    <location>
        <begin position="87"/>
        <end position="118"/>
    </location>
</feature>
<dbReference type="PATRIC" id="fig|46506.5.peg.650"/>
<evidence type="ECO:0000313" key="20">
    <source>
        <dbReference type="Proteomes" id="UP000440773"/>
    </source>
</evidence>
<name>A0A120A3P6_BACSE</name>
<sequence>METHKKITVTGVLSEGIGLGIKNAVSMLGATVLWLLTIWIPYLNVGTTIAMNTIPIELSKGKVISPLFIFDGKYRKYMGEYFTLIGLMYLAIIPALFFMIIPGIIISIGWSLAIYILLDKGVAPGEAMIRSNKATYGYKWTIFGVSFLLGLAFYVLMMIIFNIASGGFAMLLLFIIAIVYTVAALGCTAVIYRNLTAEAQPEATETAAEV</sequence>
<evidence type="ECO:0000313" key="11">
    <source>
        <dbReference type="EMBL" id="RHM15765.1"/>
    </source>
</evidence>
<dbReference type="EMBL" id="QRTW01000002">
    <property type="protein sequence ID" value="RGR17403.1"/>
    <property type="molecule type" value="Genomic_DNA"/>
</dbReference>
<dbReference type="EMBL" id="QSHQ01000013">
    <property type="protein sequence ID" value="RHC29743.1"/>
    <property type="molecule type" value="Genomic_DNA"/>
</dbReference>
<evidence type="ECO:0000256" key="1">
    <source>
        <dbReference type="SAM" id="Phobius"/>
    </source>
</evidence>
<feature type="transmembrane region" description="Helical" evidence="1">
    <location>
        <begin position="167"/>
        <end position="192"/>
    </location>
</feature>
<reference evidence="20 21" key="4">
    <citation type="journal article" date="2019" name="Nat. Med.">
        <title>A library of human gut bacterial isolates paired with longitudinal multiomics data enables mechanistic microbiome research.</title>
        <authorList>
            <person name="Poyet M."/>
            <person name="Groussin M."/>
            <person name="Gibbons S.M."/>
            <person name="Avila-Pacheco J."/>
            <person name="Jiang X."/>
            <person name="Kearney S.M."/>
            <person name="Perrotta A.R."/>
            <person name="Berdy B."/>
            <person name="Zhao S."/>
            <person name="Lieberman T.D."/>
            <person name="Swanson P.K."/>
            <person name="Smith M."/>
            <person name="Roesemann S."/>
            <person name="Alexander J.E."/>
            <person name="Rich S.A."/>
            <person name="Livny J."/>
            <person name="Vlamakis H."/>
            <person name="Clish C."/>
            <person name="Bullock K."/>
            <person name="Deik A."/>
            <person name="Scott J."/>
            <person name="Pierce K.A."/>
            <person name="Xavier R.J."/>
            <person name="Alm E.J."/>
        </authorList>
    </citation>
    <scope>NUCLEOTIDE SEQUENCE [LARGE SCALE GENOMIC DNA]</scope>
    <source>
        <strain evidence="2 20">BIOML-A17</strain>
        <strain evidence="3 21">BIOML-A6</strain>
    </source>
</reference>
<evidence type="ECO:0000313" key="12">
    <source>
        <dbReference type="Proteomes" id="UP000056419"/>
    </source>
</evidence>
<dbReference type="Proteomes" id="UP000284604">
    <property type="component" value="Unassembled WGS sequence"/>
</dbReference>
<evidence type="ECO:0000313" key="3">
    <source>
        <dbReference type="EMBL" id="KAB5314834.1"/>
    </source>
</evidence>
<keyword evidence="1" id="KW-1133">Transmembrane helix</keyword>
<dbReference type="Proteomes" id="UP000284777">
    <property type="component" value="Unassembled WGS sequence"/>
</dbReference>